<keyword evidence="6 8" id="KW-0456">Lyase</keyword>
<dbReference type="UniPathway" id="UPA00391"/>
<proteinExistence type="inferred from homology"/>
<organism evidence="11 12">
    <name type="scientific">Dokdonia sinensis</name>
    <dbReference type="NCBI Taxonomy" id="2479847"/>
    <lineage>
        <taxon>Bacteria</taxon>
        <taxon>Pseudomonadati</taxon>
        <taxon>Bacteroidota</taxon>
        <taxon>Flavobacteriia</taxon>
        <taxon>Flavobacteriales</taxon>
        <taxon>Flavobacteriaceae</taxon>
        <taxon>Dokdonia</taxon>
    </lineage>
</organism>
<dbReference type="AlphaFoldDB" id="A0A3M0FTF4"/>
<feature type="binding site" evidence="10">
    <location>
        <position position="40"/>
    </location>
    <ligand>
        <name>Zn(2+)</name>
        <dbReference type="ChEBI" id="CHEBI:29105"/>
    </ligand>
</feature>
<evidence type="ECO:0000256" key="9">
    <source>
        <dbReference type="PIRSR" id="PIRSR006113-1"/>
    </source>
</evidence>
<dbReference type="EMBL" id="REFV01000024">
    <property type="protein sequence ID" value="RMB56080.1"/>
    <property type="molecule type" value="Genomic_DNA"/>
</dbReference>
<feature type="active site" description="Proton acceptor" evidence="9">
    <location>
        <position position="34"/>
    </location>
</feature>
<dbReference type="PANTHER" id="PTHR12589">
    <property type="entry name" value="PYRUVOYL TETRAHYDROBIOPTERIN SYNTHASE"/>
    <property type="match status" value="1"/>
</dbReference>
<dbReference type="RefSeq" id="WP_121918720.1">
    <property type="nucleotide sequence ID" value="NZ_REFV01000024.1"/>
</dbReference>
<evidence type="ECO:0000256" key="3">
    <source>
        <dbReference type="ARBA" id="ARBA00018141"/>
    </source>
</evidence>
<dbReference type="GO" id="GO:0008616">
    <property type="term" value="P:tRNA queuosine(34) biosynthetic process"/>
    <property type="evidence" value="ECO:0007669"/>
    <property type="project" value="UniProtKB-KW"/>
</dbReference>
<dbReference type="Proteomes" id="UP000281985">
    <property type="component" value="Unassembled WGS sequence"/>
</dbReference>
<evidence type="ECO:0000313" key="11">
    <source>
        <dbReference type="EMBL" id="RMB56080.1"/>
    </source>
</evidence>
<dbReference type="OrthoDB" id="9804698at2"/>
<name>A0A3M0FTF4_9FLAO</name>
<dbReference type="EC" id="4.-.-.-" evidence="8"/>
<protein>
    <recommendedName>
        <fullName evidence="3 8">6-carboxy-5,6,7,8-tetrahydropterin synthase</fullName>
        <ecNumber evidence="8">4.-.-.-</ecNumber>
    </recommendedName>
</protein>
<comment type="similarity">
    <text evidence="2 8">Belongs to the PTPS family. QueD subfamily.</text>
</comment>
<keyword evidence="4 8" id="KW-0479">Metal-binding</keyword>
<comment type="catalytic activity">
    <reaction evidence="7 8">
        <text>7,8-dihydroneopterin 3'-triphosphate + H2O = 6-carboxy-5,6,7,8-tetrahydropterin + triphosphate + acetaldehyde + 2 H(+)</text>
        <dbReference type="Rhea" id="RHEA:27966"/>
        <dbReference type="ChEBI" id="CHEBI:15343"/>
        <dbReference type="ChEBI" id="CHEBI:15377"/>
        <dbReference type="ChEBI" id="CHEBI:15378"/>
        <dbReference type="ChEBI" id="CHEBI:18036"/>
        <dbReference type="ChEBI" id="CHEBI:58462"/>
        <dbReference type="ChEBI" id="CHEBI:61032"/>
        <dbReference type="EC" id="4.1.2.50"/>
    </reaction>
</comment>
<dbReference type="Gene3D" id="3.30.479.10">
    <property type="entry name" value="6-pyruvoyl tetrahydropterin synthase/QueD"/>
    <property type="match status" value="1"/>
</dbReference>
<dbReference type="GO" id="GO:0046872">
    <property type="term" value="F:metal ion binding"/>
    <property type="evidence" value="ECO:0007669"/>
    <property type="project" value="UniProtKB-KW"/>
</dbReference>
<dbReference type="InterPro" id="IPR007115">
    <property type="entry name" value="6-PTP_synth/QueD"/>
</dbReference>
<feature type="binding site" evidence="10">
    <location>
        <position position="15"/>
    </location>
    <ligand>
        <name>Zn(2+)</name>
        <dbReference type="ChEBI" id="CHEBI:29105"/>
    </ligand>
</feature>
<dbReference type="FunFam" id="3.30.479.10:FF:000003">
    <property type="entry name" value="6-pyruvoyl tetrahydrobiopterin synthase"/>
    <property type="match status" value="1"/>
</dbReference>
<evidence type="ECO:0000256" key="7">
    <source>
        <dbReference type="ARBA" id="ARBA00048807"/>
    </source>
</evidence>
<dbReference type="PANTHER" id="PTHR12589:SF7">
    <property type="entry name" value="6-PYRUVOYL TETRAHYDROBIOPTERIN SYNTHASE"/>
    <property type="match status" value="1"/>
</dbReference>
<keyword evidence="8" id="KW-0671">Queuosine biosynthesis</keyword>
<feature type="active site" description="Charge relay system" evidence="9">
    <location>
        <position position="81"/>
    </location>
</feature>
<evidence type="ECO:0000256" key="6">
    <source>
        <dbReference type="ARBA" id="ARBA00023239"/>
    </source>
</evidence>
<evidence type="ECO:0000256" key="2">
    <source>
        <dbReference type="ARBA" id="ARBA00008900"/>
    </source>
</evidence>
<dbReference type="PIRSF" id="PIRSF006113">
    <property type="entry name" value="PTP_synth"/>
    <property type="match status" value="1"/>
</dbReference>
<accession>A0A3M0FTF4</accession>
<dbReference type="Pfam" id="PF01242">
    <property type="entry name" value="PTPS"/>
    <property type="match status" value="1"/>
</dbReference>
<keyword evidence="12" id="KW-1185">Reference proteome</keyword>
<keyword evidence="5 8" id="KW-0862">Zinc</keyword>
<feature type="binding site" evidence="10">
    <location>
        <position position="42"/>
    </location>
    <ligand>
        <name>Zn(2+)</name>
        <dbReference type="ChEBI" id="CHEBI:29105"/>
    </ligand>
</feature>
<evidence type="ECO:0000256" key="10">
    <source>
        <dbReference type="PIRSR" id="PIRSR006113-2"/>
    </source>
</evidence>
<dbReference type="InterPro" id="IPR038418">
    <property type="entry name" value="6-PTP_synth/QueD_sf"/>
</dbReference>
<evidence type="ECO:0000256" key="5">
    <source>
        <dbReference type="ARBA" id="ARBA00022833"/>
    </source>
</evidence>
<sequence>MRITAYRKAHFNAAHRLYRSDWSDDKNSSVFGKCSNPNFHGHNYDLEVGVTGNIDPETGYLIDLKILKDMIKSEVEDVLDHKNLNLEVDYFKTANPTAENIAVFIYNQLRRVLDQKFELEIKLYETPRNFVVYTGA</sequence>
<dbReference type="GO" id="GO:0070497">
    <property type="term" value="F:6-carboxytetrahydropterin synthase activity"/>
    <property type="evidence" value="ECO:0007669"/>
    <property type="project" value="UniProtKB-EC"/>
</dbReference>
<reference evidence="11 12" key="1">
    <citation type="submission" date="2018-10" db="EMBL/GenBank/DDBJ databases">
        <title>Dokdonia luteus sp. nov., isolated from sea water.</title>
        <authorList>
            <person name="Zhou L.Y."/>
            <person name="Du Z.J."/>
        </authorList>
    </citation>
    <scope>NUCLEOTIDE SEQUENCE [LARGE SCALE GENOMIC DNA]</scope>
    <source>
        <strain evidence="11 12">SH27</strain>
    </source>
</reference>
<comment type="cofactor">
    <cofactor evidence="8 10">
        <name>Zn(2+)</name>
        <dbReference type="ChEBI" id="CHEBI:29105"/>
    </cofactor>
    <text evidence="8 10">Binds 1 zinc ion per subunit.</text>
</comment>
<evidence type="ECO:0000256" key="1">
    <source>
        <dbReference type="ARBA" id="ARBA00005061"/>
    </source>
</evidence>
<dbReference type="SUPFAM" id="SSF55620">
    <property type="entry name" value="Tetrahydrobiopterin biosynthesis enzymes-like"/>
    <property type="match status" value="1"/>
</dbReference>
<feature type="active site" description="Charge relay system" evidence="9">
    <location>
        <position position="125"/>
    </location>
</feature>
<evidence type="ECO:0000256" key="4">
    <source>
        <dbReference type="ARBA" id="ARBA00022723"/>
    </source>
</evidence>
<evidence type="ECO:0000256" key="8">
    <source>
        <dbReference type="PIRNR" id="PIRNR006113"/>
    </source>
</evidence>
<comment type="pathway">
    <text evidence="1 8">Purine metabolism; 7-cyano-7-deazaguanine biosynthesis.</text>
</comment>
<comment type="caution">
    <text evidence="11">The sequence shown here is derived from an EMBL/GenBank/DDBJ whole genome shotgun (WGS) entry which is preliminary data.</text>
</comment>
<gene>
    <name evidence="11" type="ORF">EAX61_15990</name>
</gene>
<evidence type="ECO:0000313" key="12">
    <source>
        <dbReference type="Proteomes" id="UP000281985"/>
    </source>
</evidence>